<evidence type="ECO:0000313" key="3">
    <source>
        <dbReference type="Proteomes" id="UP000050761"/>
    </source>
</evidence>
<dbReference type="Pfam" id="PF09184">
    <property type="entry name" value="PPP4R2"/>
    <property type="match status" value="1"/>
</dbReference>
<comment type="similarity">
    <text evidence="1">Belongs to the PPP4R2 family.</text>
</comment>
<dbReference type="GO" id="GO:0019888">
    <property type="term" value="F:protein phosphatase regulator activity"/>
    <property type="evidence" value="ECO:0007669"/>
    <property type="project" value="InterPro"/>
</dbReference>
<dbReference type="GO" id="GO:0005634">
    <property type="term" value="C:nucleus"/>
    <property type="evidence" value="ECO:0007669"/>
    <property type="project" value="TreeGrafter"/>
</dbReference>
<accession>A0A3P8DR07</accession>
<gene>
    <name evidence="2" type="ORF">HPBE_LOCUS23063</name>
</gene>
<evidence type="ECO:0000313" key="4">
    <source>
        <dbReference type="WBParaSite" id="HPBE_0002306401-mRNA-1"/>
    </source>
</evidence>
<dbReference type="InterPro" id="IPR015267">
    <property type="entry name" value="PPP4R2"/>
</dbReference>
<dbReference type="OrthoDB" id="5872373at2759"/>
<dbReference type="GO" id="GO:0005737">
    <property type="term" value="C:cytoplasm"/>
    <property type="evidence" value="ECO:0007669"/>
    <property type="project" value="TreeGrafter"/>
</dbReference>
<name>A0A183GK46_HELPZ</name>
<proteinExistence type="inferred from homology"/>
<reference evidence="2 3" key="1">
    <citation type="submission" date="2018-11" db="EMBL/GenBank/DDBJ databases">
        <authorList>
            <consortium name="Pathogen Informatics"/>
        </authorList>
    </citation>
    <scope>NUCLEOTIDE SEQUENCE [LARGE SCALE GENOMIC DNA]</scope>
</reference>
<protein>
    <submittedName>
        <fullName evidence="4">Doublecortin domain-containing protein</fullName>
    </submittedName>
</protein>
<dbReference type="PANTHER" id="PTHR16487:SF0">
    <property type="entry name" value="PROTEIN PHOSPHATASE 4 REGULATORY SUBUNIT 2-RELATED"/>
    <property type="match status" value="1"/>
</dbReference>
<dbReference type="Proteomes" id="UP000050761">
    <property type="component" value="Unassembled WGS sequence"/>
</dbReference>
<evidence type="ECO:0000313" key="2">
    <source>
        <dbReference type="EMBL" id="VDP36348.1"/>
    </source>
</evidence>
<sequence>MECSTEDWFEIDGAYADSRVLEHIREVALRGRSRIQWKDIRDLLPTRIEYCVRTLQNHLYKSSGECVFLLEGTEGRVLLNEVFDKVRSVDDMPFTWRRFCELLYDPLRNYSHPLKYTRALHKIINVVSTVKECQNRRRKHSKSTLVSTPVTAVENLDINEQKRRVEDVQHMDKFFKYYHDPNCQNDEARHEFVCERYDNDKENQAAEEYVCERNGKDEENLVIGQTAIGHEMSPRVPNSLVL</sequence>
<dbReference type="AlphaFoldDB" id="A0A183GK46"/>
<keyword evidence="3" id="KW-1185">Reference proteome</keyword>
<organism evidence="3 4">
    <name type="scientific">Heligmosomoides polygyrus</name>
    <name type="common">Parasitic roundworm</name>
    <dbReference type="NCBI Taxonomy" id="6339"/>
    <lineage>
        <taxon>Eukaryota</taxon>
        <taxon>Metazoa</taxon>
        <taxon>Ecdysozoa</taxon>
        <taxon>Nematoda</taxon>
        <taxon>Chromadorea</taxon>
        <taxon>Rhabditida</taxon>
        <taxon>Rhabditina</taxon>
        <taxon>Rhabditomorpha</taxon>
        <taxon>Strongyloidea</taxon>
        <taxon>Heligmosomidae</taxon>
        <taxon>Heligmosomoides</taxon>
    </lineage>
</organism>
<dbReference type="EMBL" id="UZAH01034640">
    <property type="protein sequence ID" value="VDP36348.1"/>
    <property type="molecule type" value="Genomic_DNA"/>
</dbReference>
<dbReference type="PANTHER" id="PTHR16487">
    <property type="entry name" value="PPP4R2-RELATED PROTEIN"/>
    <property type="match status" value="1"/>
</dbReference>
<accession>A0A183GK46</accession>
<dbReference type="GO" id="GO:0030289">
    <property type="term" value="C:protein phosphatase 4 complex"/>
    <property type="evidence" value="ECO:0007669"/>
    <property type="project" value="InterPro"/>
</dbReference>
<dbReference type="WBParaSite" id="HPBE_0002306401-mRNA-1">
    <property type="protein sequence ID" value="HPBE_0002306401-mRNA-1"/>
    <property type="gene ID" value="HPBE_0002306401"/>
</dbReference>
<evidence type="ECO:0000256" key="1">
    <source>
        <dbReference type="ARBA" id="ARBA00009207"/>
    </source>
</evidence>
<reference evidence="4" key="2">
    <citation type="submission" date="2019-09" db="UniProtKB">
        <authorList>
            <consortium name="WormBaseParasite"/>
        </authorList>
    </citation>
    <scope>IDENTIFICATION</scope>
</reference>